<feature type="domain" description="Putative restriction endonuclease" evidence="1">
    <location>
        <begin position="17"/>
        <end position="187"/>
    </location>
</feature>
<dbReference type="EMBL" id="JADOER010000008">
    <property type="protein sequence ID" value="MBT9312417.1"/>
    <property type="molecule type" value="Genomic_DNA"/>
</dbReference>
<dbReference type="CDD" id="cd06260">
    <property type="entry name" value="DUF820-like"/>
    <property type="match status" value="1"/>
</dbReference>
<dbReference type="GO" id="GO:0004519">
    <property type="term" value="F:endonuclease activity"/>
    <property type="evidence" value="ECO:0007669"/>
    <property type="project" value="UniProtKB-KW"/>
</dbReference>
<reference evidence="2 3" key="1">
    <citation type="journal article" date="2021" name="Mar. Drugs">
        <title>Genome Reduction and Secondary Metabolism of the Marine Sponge-Associated Cyanobacterium Leptothoe.</title>
        <authorList>
            <person name="Konstantinou D."/>
            <person name="Popin R.V."/>
            <person name="Fewer D.P."/>
            <person name="Sivonen K."/>
            <person name="Gkelis S."/>
        </authorList>
    </citation>
    <scope>NUCLEOTIDE SEQUENCE [LARGE SCALE GENOMIC DNA]</scope>
    <source>
        <strain evidence="2 3">TAU-MAC 1615</strain>
    </source>
</reference>
<dbReference type="RefSeq" id="WP_215618315.1">
    <property type="nucleotide sequence ID" value="NZ_JADOER010000008.1"/>
</dbReference>
<dbReference type="Pfam" id="PF05685">
    <property type="entry name" value="Uma2"/>
    <property type="match status" value="1"/>
</dbReference>
<keyword evidence="2" id="KW-0378">Hydrolase</keyword>
<evidence type="ECO:0000259" key="1">
    <source>
        <dbReference type="Pfam" id="PF05685"/>
    </source>
</evidence>
<keyword evidence="3" id="KW-1185">Reference proteome</keyword>
<keyword evidence="2" id="KW-0540">Nuclease</keyword>
<dbReference type="PANTHER" id="PTHR34107:SF7">
    <property type="entry name" value="SLR2092 PROTEIN"/>
    <property type="match status" value="1"/>
</dbReference>
<dbReference type="InterPro" id="IPR011335">
    <property type="entry name" value="Restrct_endonuc-II-like"/>
</dbReference>
<dbReference type="Proteomes" id="UP001196661">
    <property type="component" value="Unassembled WGS sequence"/>
</dbReference>
<dbReference type="Gene3D" id="3.90.1570.10">
    <property type="entry name" value="tt1808, chain A"/>
    <property type="match status" value="1"/>
</dbReference>
<comment type="caution">
    <text evidence="2">The sequence shown here is derived from an EMBL/GenBank/DDBJ whole genome shotgun (WGS) entry which is preliminary data.</text>
</comment>
<organism evidence="2 3">
    <name type="scientific">Leptothoe kymatousa TAU-MAC 1615</name>
    <dbReference type="NCBI Taxonomy" id="2364775"/>
    <lineage>
        <taxon>Bacteria</taxon>
        <taxon>Bacillati</taxon>
        <taxon>Cyanobacteriota</taxon>
        <taxon>Cyanophyceae</taxon>
        <taxon>Nodosilineales</taxon>
        <taxon>Cymatolegaceae</taxon>
        <taxon>Leptothoe</taxon>
        <taxon>Leptothoe kymatousa</taxon>
    </lineage>
</organism>
<dbReference type="PANTHER" id="PTHR34107">
    <property type="entry name" value="SLL0198 PROTEIN-RELATED"/>
    <property type="match status" value="1"/>
</dbReference>
<keyword evidence="2" id="KW-0255">Endonuclease</keyword>
<sequence length="191" mass="21750">MTALTVNLESAITITDQQFYQLCRQNPDLKFERTVEGNLVILSPTGGETGNRNGRLIQQLFNWSDNNELDIVFDSSTGFKLPNGADRSPDAAWVALERWQALNPEQQEQFVPLCPDFVVELMSPSDALSKAQEKMAEYLENSLRLGWLINRKGRFVEIYRPNQPVEKLENPTQLSGETLLPGFNLKLSYIW</sequence>
<dbReference type="InterPro" id="IPR008538">
    <property type="entry name" value="Uma2"/>
</dbReference>
<dbReference type="SUPFAM" id="SSF52980">
    <property type="entry name" value="Restriction endonuclease-like"/>
    <property type="match status" value="1"/>
</dbReference>
<evidence type="ECO:0000313" key="3">
    <source>
        <dbReference type="Proteomes" id="UP001196661"/>
    </source>
</evidence>
<proteinExistence type="predicted"/>
<accession>A0ABS5Y3M5</accession>
<protein>
    <submittedName>
        <fullName evidence="2">Uma2 family endonuclease</fullName>
    </submittedName>
</protein>
<evidence type="ECO:0000313" key="2">
    <source>
        <dbReference type="EMBL" id="MBT9312417.1"/>
    </source>
</evidence>
<dbReference type="InterPro" id="IPR012296">
    <property type="entry name" value="Nuclease_put_TT1808"/>
</dbReference>
<gene>
    <name evidence="2" type="ORF">IXB28_09385</name>
</gene>
<name>A0ABS5Y3M5_9CYAN</name>